<keyword evidence="2 5" id="KW-0812">Transmembrane</keyword>
<accession>A0A3S3Q958</accession>
<dbReference type="RefSeq" id="WP_128389746.1">
    <property type="nucleotide sequence ID" value="NZ_SBII01000005.1"/>
</dbReference>
<feature type="transmembrane region" description="Helical" evidence="5">
    <location>
        <begin position="16"/>
        <end position="36"/>
    </location>
</feature>
<dbReference type="Gene3D" id="1.20.120.1630">
    <property type="match status" value="1"/>
</dbReference>
<sequence>MIARHFKVVRRRLDNLIYSLVVSVGVFYVFPYFFIMLQHQWGIPVFKHDALPVLDIIIADVGLMLAIWCIAIMVVYKKGALLSFEGSQNFMCKGPYRFVLHPMLLSMHIILFGEIVFLQSPFLLIWLVVWARFSHLYVVHFKEPFLMGIYGKAYTDHWKKTARWLPGVWWL</sequence>
<keyword evidence="4 5" id="KW-0472">Membrane</keyword>
<dbReference type="AlphaFoldDB" id="A0A3S3Q958"/>
<evidence type="ECO:0008006" key="8">
    <source>
        <dbReference type="Google" id="ProtNLM"/>
    </source>
</evidence>
<name>A0A3S3Q958_9FLAO</name>
<organism evidence="6 7">
    <name type="scientific">Flavobacterium cerinum</name>
    <dbReference type="NCBI Taxonomy" id="2502784"/>
    <lineage>
        <taxon>Bacteria</taxon>
        <taxon>Pseudomonadati</taxon>
        <taxon>Bacteroidota</taxon>
        <taxon>Flavobacteriia</taxon>
        <taxon>Flavobacteriales</taxon>
        <taxon>Flavobacteriaceae</taxon>
        <taxon>Flavobacterium</taxon>
    </lineage>
</organism>
<evidence type="ECO:0000256" key="5">
    <source>
        <dbReference type="SAM" id="Phobius"/>
    </source>
</evidence>
<evidence type="ECO:0000313" key="7">
    <source>
        <dbReference type="Proteomes" id="UP000287527"/>
    </source>
</evidence>
<dbReference type="Pfam" id="PF04191">
    <property type="entry name" value="PEMT"/>
    <property type="match status" value="1"/>
</dbReference>
<comment type="caution">
    <text evidence="6">The sequence shown here is derived from an EMBL/GenBank/DDBJ whole genome shotgun (WGS) entry which is preliminary data.</text>
</comment>
<evidence type="ECO:0000256" key="1">
    <source>
        <dbReference type="ARBA" id="ARBA00004127"/>
    </source>
</evidence>
<dbReference type="InterPro" id="IPR007318">
    <property type="entry name" value="Phopholipid_MeTrfase"/>
</dbReference>
<proteinExistence type="predicted"/>
<gene>
    <name evidence="6" type="ORF">EPI11_09590</name>
</gene>
<evidence type="ECO:0000256" key="4">
    <source>
        <dbReference type="ARBA" id="ARBA00023136"/>
    </source>
</evidence>
<comment type="subcellular location">
    <subcellularLocation>
        <location evidence="1">Endomembrane system</location>
        <topology evidence="1">Multi-pass membrane protein</topology>
    </subcellularLocation>
</comment>
<evidence type="ECO:0000256" key="2">
    <source>
        <dbReference type="ARBA" id="ARBA00022692"/>
    </source>
</evidence>
<feature type="transmembrane region" description="Helical" evidence="5">
    <location>
        <begin position="123"/>
        <end position="141"/>
    </location>
</feature>
<feature type="transmembrane region" description="Helical" evidence="5">
    <location>
        <begin position="96"/>
        <end position="117"/>
    </location>
</feature>
<reference evidence="6 7" key="1">
    <citation type="submission" date="2019-01" db="EMBL/GenBank/DDBJ databases">
        <title>Flavobacterium sp. nov.,isolated from freshwater.</title>
        <authorList>
            <person name="Zhang R."/>
            <person name="Du Z.-J."/>
        </authorList>
    </citation>
    <scope>NUCLEOTIDE SEQUENCE [LARGE SCALE GENOMIC DNA]</scope>
    <source>
        <strain evidence="6 7">1E403</strain>
    </source>
</reference>
<dbReference type="OrthoDB" id="9809773at2"/>
<keyword evidence="7" id="KW-1185">Reference proteome</keyword>
<protein>
    <recommendedName>
        <fullName evidence="8">Isoprenylcysteine carboxylmethyltransferase family protein</fullName>
    </recommendedName>
</protein>
<dbReference type="Proteomes" id="UP000287527">
    <property type="component" value="Unassembled WGS sequence"/>
</dbReference>
<evidence type="ECO:0000313" key="6">
    <source>
        <dbReference type="EMBL" id="RWX00517.1"/>
    </source>
</evidence>
<evidence type="ECO:0000256" key="3">
    <source>
        <dbReference type="ARBA" id="ARBA00022989"/>
    </source>
</evidence>
<feature type="transmembrane region" description="Helical" evidence="5">
    <location>
        <begin position="56"/>
        <end position="76"/>
    </location>
</feature>
<dbReference type="GO" id="GO:0012505">
    <property type="term" value="C:endomembrane system"/>
    <property type="evidence" value="ECO:0007669"/>
    <property type="project" value="UniProtKB-SubCell"/>
</dbReference>
<keyword evidence="3 5" id="KW-1133">Transmembrane helix</keyword>
<dbReference type="EMBL" id="SBII01000005">
    <property type="protein sequence ID" value="RWX00517.1"/>
    <property type="molecule type" value="Genomic_DNA"/>
</dbReference>